<reference evidence="1" key="1">
    <citation type="submission" date="2019-08" db="EMBL/GenBank/DDBJ databases">
        <title>Complete genome sequence of a mangrove-derived Streptomyces xiamenensis.</title>
        <authorList>
            <person name="Xu J."/>
        </authorList>
    </citation>
    <scope>NUCLEOTIDE SEQUENCE</scope>
    <source>
        <strain evidence="1">318</strain>
    </source>
</reference>
<protein>
    <submittedName>
        <fullName evidence="1">Uncharacterized protein</fullName>
    </submittedName>
</protein>
<evidence type="ECO:0000313" key="1">
    <source>
        <dbReference type="EMBL" id="AKG44284.1"/>
    </source>
</evidence>
<keyword evidence="2" id="KW-1185">Reference proteome</keyword>
<dbReference type="KEGG" id="sxi:SXIM_29000"/>
<gene>
    <name evidence="1" type="ORF">SXIM_29000</name>
</gene>
<dbReference type="PATRIC" id="fig|408015.6.peg.2936"/>
<organism evidence="1 2">
    <name type="scientific">Streptomyces xiamenensis</name>
    <dbReference type="NCBI Taxonomy" id="408015"/>
    <lineage>
        <taxon>Bacteria</taxon>
        <taxon>Bacillati</taxon>
        <taxon>Actinomycetota</taxon>
        <taxon>Actinomycetes</taxon>
        <taxon>Kitasatosporales</taxon>
        <taxon>Streptomycetaceae</taxon>
        <taxon>Streptomyces</taxon>
    </lineage>
</organism>
<accession>A0A0F7FWC1</accession>
<proteinExistence type="predicted"/>
<name>A0A0F7FWC1_9ACTN</name>
<evidence type="ECO:0000313" key="2">
    <source>
        <dbReference type="Proteomes" id="UP000034034"/>
    </source>
</evidence>
<dbReference type="HOGENOM" id="CLU_3141451_0_0_11"/>
<dbReference type="EMBL" id="CP009922">
    <property type="protein sequence ID" value="AKG44284.1"/>
    <property type="molecule type" value="Genomic_DNA"/>
</dbReference>
<dbReference type="Proteomes" id="UP000034034">
    <property type="component" value="Chromosome"/>
</dbReference>
<dbReference type="AlphaFoldDB" id="A0A0F7FWC1"/>
<sequence length="49" mass="5454">MPRHRRPTRPASRASHASIARSRIARSLIALAPRVVSTVTTSVAKDYRE</sequence>